<evidence type="ECO:0000313" key="2">
    <source>
        <dbReference type="EMBL" id="SHK47687.1"/>
    </source>
</evidence>
<evidence type="ECO:0000259" key="1">
    <source>
        <dbReference type="Pfam" id="PF01863"/>
    </source>
</evidence>
<dbReference type="EMBL" id="FRAE01000076">
    <property type="protein sequence ID" value="SHK47687.1"/>
    <property type="molecule type" value="Genomic_DNA"/>
</dbReference>
<keyword evidence="3" id="KW-1185">Reference proteome</keyword>
<dbReference type="PANTHER" id="PTHR30399">
    <property type="entry name" value="UNCHARACTERIZED PROTEIN YGJP"/>
    <property type="match status" value="1"/>
</dbReference>
<dbReference type="RefSeq" id="WP_072890349.1">
    <property type="nucleotide sequence ID" value="NZ_FRAE01000076.1"/>
</dbReference>
<evidence type="ECO:0000313" key="3">
    <source>
        <dbReference type="Proteomes" id="UP000242497"/>
    </source>
</evidence>
<dbReference type="InterPro" id="IPR053136">
    <property type="entry name" value="UTP_pyrophosphatase-like"/>
</dbReference>
<organism evidence="2 3">
    <name type="scientific">Tepidibacter formicigenes DSM 15518</name>
    <dbReference type="NCBI Taxonomy" id="1123349"/>
    <lineage>
        <taxon>Bacteria</taxon>
        <taxon>Bacillati</taxon>
        <taxon>Bacillota</taxon>
        <taxon>Clostridia</taxon>
        <taxon>Peptostreptococcales</taxon>
        <taxon>Peptostreptococcaceae</taxon>
        <taxon>Tepidibacter</taxon>
    </lineage>
</organism>
<gene>
    <name evidence="2" type="ORF">SAMN02744037_02422</name>
</gene>
<feature type="domain" description="YgjP-like metallopeptidase" evidence="1">
    <location>
        <begin position="23"/>
        <end position="234"/>
    </location>
</feature>
<reference evidence="3" key="1">
    <citation type="submission" date="2016-11" db="EMBL/GenBank/DDBJ databases">
        <authorList>
            <person name="Varghese N."/>
            <person name="Submissions S."/>
        </authorList>
    </citation>
    <scope>NUCLEOTIDE SEQUENCE [LARGE SCALE GENOMIC DNA]</scope>
    <source>
        <strain evidence="3">DSM 15518</strain>
    </source>
</reference>
<dbReference type="Gene3D" id="3.30.2010.10">
    <property type="entry name" value="Metalloproteases ('zincins'), catalytic domain"/>
    <property type="match status" value="1"/>
</dbReference>
<dbReference type="Proteomes" id="UP000242497">
    <property type="component" value="Unassembled WGS sequence"/>
</dbReference>
<accession>A0A1M6SSR9</accession>
<dbReference type="Pfam" id="PF01863">
    <property type="entry name" value="YgjP-like"/>
    <property type="match status" value="1"/>
</dbReference>
<name>A0A1M6SSR9_9FIRM</name>
<dbReference type="PANTHER" id="PTHR30399:SF1">
    <property type="entry name" value="UTP PYROPHOSPHATASE"/>
    <property type="match status" value="1"/>
</dbReference>
<proteinExistence type="predicted"/>
<dbReference type="AlphaFoldDB" id="A0A1M6SSR9"/>
<dbReference type="OrthoDB" id="9811177at2"/>
<sequence>MEILEVTYKDKIIKFELHRKNVKNINLNIKPDTTIMVSANEKVPTDFVLNFVKEKASWILKSVNEFKEYQPERKTALEFISGESVKYLGKQYRLKIIEDDEEKVKYFRGYIYIHVKDKSNYTRKENLFNNWMREKAAIIFQECLDKIYPILEKYNIKKPEIMIRTMKARWGSCIKDKNIILLNFELIKAPKYCIEYVILHELIHFLHRNHDHKFYNFMTSLMPDWKQRKEILDEEVVRNL</sequence>
<dbReference type="CDD" id="cd07344">
    <property type="entry name" value="M48_yhfN_like"/>
    <property type="match status" value="1"/>
</dbReference>
<protein>
    <recommendedName>
        <fullName evidence="1">YgjP-like metallopeptidase domain-containing protein</fullName>
    </recommendedName>
</protein>
<dbReference type="InterPro" id="IPR002725">
    <property type="entry name" value="YgjP-like_metallopeptidase"/>
</dbReference>
<dbReference type="STRING" id="1123349.SAMN02744037_02422"/>